<reference evidence="2 3" key="1">
    <citation type="journal article" date="2014" name="Nature">
        <title>The genome of the recently domesticated crop plant sugar beet (Beta vulgaris).</title>
        <authorList>
            <person name="Dohm J.C."/>
            <person name="Minoche A.E."/>
            <person name="Holtgrawe D."/>
            <person name="Capella-Gutierrez S."/>
            <person name="Zakrzewski F."/>
            <person name="Tafer H."/>
            <person name="Rupp O."/>
            <person name="Sorensen T.R."/>
            <person name="Stracke R."/>
            <person name="Reinhardt R."/>
            <person name="Goesmann A."/>
            <person name="Kraft T."/>
            <person name="Schulz B."/>
            <person name="Stadler P.F."/>
            <person name="Schmidt T."/>
            <person name="Gabaldon T."/>
            <person name="Lehrach H."/>
            <person name="Weisshaar B."/>
            <person name="Himmelbauer H."/>
        </authorList>
    </citation>
    <scope>NUCLEOTIDE SEQUENCE [LARGE SCALE GENOMIC DNA]</scope>
    <source>
        <tissue evidence="2">Taproot</tissue>
    </source>
</reference>
<organism evidence="2 3">
    <name type="scientific">Beta vulgaris subsp. vulgaris</name>
    <name type="common">Beet</name>
    <dbReference type="NCBI Taxonomy" id="3555"/>
    <lineage>
        <taxon>Eukaryota</taxon>
        <taxon>Viridiplantae</taxon>
        <taxon>Streptophyta</taxon>
        <taxon>Embryophyta</taxon>
        <taxon>Tracheophyta</taxon>
        <taxon>Spermatophyta</taxon>
        <taxon>Magnoliopsida</taxon>
        <taxon>eudicotyledons</taxon>
        <taxon>Gunneridae</taxon>
        <taxon>Pentapetalae</taxon>
        <taxon>Caryophyllales</taxon>
        <taxon>Chenopodiaceae</taxon>
        <taxon>Betoideae</taxon>
        <taxon>Beta</taxon>
    </lineage>
</organism>
<dbReference type="AlphaFoldDB" id="A0A0J8BHI3"/>
<keyword evidence="3" id="KW-1185">Reference proteome</keyword>
<sequence length="176" mass="19870">TQTIGVSTGNMLNVRALNNLNVCVVNGEVIKGRANLDDDEDDEVYDDVEEGEEKEIEEKKREKLGKEKEKKIEKEKEEAKKKGKKVVEEVVKPVTESTRSSQRVQNMKVLNFPLLDADESFEEDEVRVIDKEDYESNLPPSREQTPVPMETNPPFPPSPPKSVSPSTIAPQNDHIP</sequence>
<evidence type="ECO:0000313" key="3">
    <source>
        <dbReference type="Proteomes" id="UP000035740"/>
    </source>
</evidence>
<proteinExistence type="predicted"/>
<feature type="compositionally biased region" description="Pro residues" evidence="1">
    <location>
        <begin position="151"/>
        <end position="162"/>
    </location>
</feature>
<dbReference type="EMBL" id="KQ113283">
    <property type="protein sequence ID" value="KMS65180.1"/>
    <property type="molecule type" value="Genomic_DNA"/>
</dbReference>
<feature type="compositionally biased region" description="Basic and acidic residues" evidence="1">
    <location>
        <begin position="56"/>
        <end position="91"/>
    </location>
</feature>
<name>A0A0J8BHI3_BETVV</name>
<dbReference type="Proteomes" id="UP000035740">
    <property type="component" value="Unassembled WGS sequence"/>
</dbReference>
<accession>A0A0J8BHI3</accession>
<dbReference type="Gramene" id="KMS65180">
    <property type="protein sequence ID" value="KMS65180"/>
    <property type="gene ID" value="BVRB_038600"/>
</dbReference>
<feature type="compositionally biased region" description="Acidic residues" evidence="1">
    <location>
        <begin position="37"/>
        <end position="55"/>
    </location>
</feature>
<evidence type="ECO:0000313" key="2">
    <source>
        <dbReference type="EMBL" id="KMS65180.1"/>
    </source>
</evidence>
<feature type="non-terminal residue" evidence="2">
    <location>
        <position position="176"/>
    </location>
</feature>
<feature type="region of interest" description="Disordered" evidence="1">
    <location>
        <begin position="35"/>
        <end position="176"/>
    </location>
</feature>
<protein>
    <submittedName>
        <fullName evidence="2">Uncharacterized protein</fullName>
    </submittedName>
</protein>
<gene>
    <name evidence="2" type="ORF">BVRB_038600</name>
</gene>
<feature type="compositionally biased region" description="Acidic residues" evidence="1">
    <location>
        <begin position="116"/>
        <end position="125"/>
    </location>
</feature>
<evidence type="ECO:0000256" key="1">
    <source>
        <dbReference type="SAM" id="MobiDB-lite"/>
    </source>
</evidence>
<feature type="non-terminal residue" evidence="2">
    <location>
        <position position="1"/>
    </location>
</feature>